<sequence>MGQYWLPLEIISLVISYLDVSTNSSLIQYATVSREWQACIEQRTFAILKLNTPQRLKELSQVVASNKQRQKYVREIHLIIQLQPYNIRARAYLETAAEHSHNNKLFVRTIQDILRLLATWPENHRGIELFIQAQSTIYGSRRERPRREADRDTPELDQLDLRFERSYLHVSEESLKRIPPVTAVTTLTIYGGSRYERLIRPSATSVIASKMPRLQNLVLNLRDNEKRDQDLRKHNRAEFANSFHLLPQSVQRFDLVFYNEAPGCEVFDPIDLVRGRMDDLFSAQLRGFSQQLTSLSLQYAVVGKELFWPATTDENSRLPFWPNLTTFRLEYRDTSPSGEWYFEIGPIEEVEEGGAVRPLRQNWYPRYRAKGSVGLLQEFYISAGRAAQRMPRLQCMDLKCFAPLVSHGFVYEVKGKAATAIWTAPAEYAPEECVVNVWRDAAFQHTGEESSLEVELIDRTDTA</sequence>
<comment type="caution">
    <text evidence="2">The sequence shown here is derived from an EMBL/GenBank/DDBJ whole genome shotgun (WGS) entry which is preliminary data.</text>
</comment>
<gene>
    <name evidence="2" type="ORF">ALT_0531</name>
</gene>
<name>A0AAN4T6I2_ASPLE</name>
<accession>A0AAN4T6I2</accession>
<evidence type="ECO:0000313" key="3">
    <source>
        <dbReference type="Proteomes" id="UP000051487"/>
    </source>
</evidence>
<feature type="domain" description="DUF6546" evidence="1">
    <location>
        <begin position="376"/>
        <end position="460"/>
    </location>
</feature>
<dbReference type="Pfam" id="PF20183">
    <property type="entry name" value="DUF6546"/>
    <property type="match status" value="1"/>
</dbReference>
<protein>
    <recommendedName>
        <fullName evidence="1">DUF6546 domain-containing protein</fullName>
    </recommendedName>
</protein>
<proteinExistence type="predicted"/>
<dbReference type="Proteomes" id="UP000051487">
    <property type="component" value="Unassembled WGS sequence"/>
</dbReference>
<evidence type="ECO:0000313" key="2">
    <source>
        <dbReference type="EMBL" id="GAQ03210.1"/>
    </source>
</evidence>
<organism evidence="2 3">
    <name type="scientific">Aspergillus lentulus</name>
    <dbReference type="NCBI Taxonomy" id="293939"/>
    <lineage>
        <taxon>Eukaryota</taxon>
        <taxon>Fungi</taxon>
        <taxon>Dikarya</taxon>
        <taxon>Ascomycota</taxon>
        <taxon>Pezizomycotina</taxon>
        <taxon>Eurotiomycetes</taxon>
        <taxon>Eurotiomycetidae</taxon>
        <taxon>Eurotiales</taxon>
        <taxon>Aspergillaceae</taxon>
        <taxon>Aspergillus</taxon>
        <taxon>Aspergillus subgen. Fumigati</taxon>
    </lineage>
</organism>
<reference evidence="2 3" key="1">
    <citation type="submission" date="2015-11" db="EMBL/GenBank/DDBJ databases">
        <title>Aspergillus lentulus strain IFM 54703T.</title>
        <authorList>
            <person name="Kusuya Y."/>
            <person name="Sakai K."/>
            <person name="Kamei K."/>
            <person name="Takahashi H."/>
            <person name="Yaguchi T."/>
        </authorList>
    </citation>
    <scope>NUCLEOTIDE SEQUENCE [LARGE SCALE GENOMIC DNA]</scope>
    <source>
        <strain evidence="2 3">IFM 54703</strain>
    </source>
</reference>
<dbReference type="AlphaFoldDB" id="A0AAN4T6I2"/>
<dbReference type="EMBL" id="BCLY01000001">
    <property type="protein sequence ID" value="GAQ03210.1"/>
    <property type="molecule type" value="Genomic_DNA"/>
</dbReference>
<evidence type="ECO:0000259" key="1">
    <source>
        <dbReference type="Pfam" id="PF20183"/>
    </source>
</evidence>
<dbReference type="InterPro" id="IPR046676">
    <property type="entry name" value="DUF6546"/>
</dbReference>